<dbReference type="PANTHER" id="PTHR42808:SF3">
    <property type="entry name" value="HYDROXYSTEROID DEHYDROGENASE-LIKE PROTEIN 2"/>
    <property type="match status" value="1"/>
</dbReference>
<comment type="similarity">
    <text evidence="3">Belongs to the short-chain dehydrogenases/reductases (SDR) family.</text>
</comment>
<organism evidence="9 10">
    <name type="scientific">Coemansia thaxteri</name>
    <dbReference type="NCBI Taxonomy" id="2663907"/>
    <lineage>
        <taxon>Eukaryota</taxon>
        <taxon>Fungi</taxon>
        <taxon>Fungi incertae sedis</taxon>
        <taxon>Zoopagomycota</taxon>
        <taxon>Kickxellomycotina</taxon>
        <taxon>Kickxellomycetes</taxon>
        <taxon>Kickxellales</taxon>
        <taxon>Kickxellaceae</taxon>
        <taxon>Coemansia</taxon>
    </lineage>
</organism>
<evidence type="ECO:0000313" key="9">
    <source>
        <dbReference type="EMBL" id="KAJ2001850.1"/>
    </source>
</evidence>
<evidence type="ECO:0000256" key="8">
    <source>
        <dbReference type="ARBA" id="ARBA00040243"/>
    </source>
</evidence>
<dbReference type="GO" id="GO:0005739">
    <property type="term" value="C:mitochondrion"/>
    <property type="evidence" value="ECO:0007669"/>
    <property type="project" value="UniProtKB-SubCell"/>
</dbReference>
<dbReference type="InterPro" id="IPR036291">
    <property type="entry name" value="NAD(P)-bd_dom_sf"/>
</dbReference>
<accession>A0A9W8BFW5</accession>
<protein>
    <recommendedName>
        <fullName evidence="8">Hydroxysteroid dehydrogenase-like protein 2</fullName>
    </recommendedName>
</protein>
<dbReference type="AlphaFoldDB" id="A0A9W8BFW5"/>
<evidence type="ECO:0000256" key="7">
    <source>
        <dbReference type="ARBA" id="ARBA00023140"/>
    </source>
</evidence>
<dbReference type="FunFam" id="3.40.50.720:FF:000301">
    <property type="entry name" value="Hydroxysteroid dehydrogenase like 2"/>
    <property type="match status" value="1"/>
</dbReference>
<evidence type="ECO:0000256" key="5">
    <source>
        <dbReference type="ARBA" id="ARBA00023002"/>
    </source>
</evidence>
<dbReference type="PROSITE" id="PS00061">
    <property type="entry name" value="ADH_SHORT"/>
    <property type="match status" value="1"/>
</dbReference>
<dbReference type="SUPFAM" id="SSF51735">
    <property type="entry name" value="NAD(P)-binding Rossmann-fold domains"/>
    <property type="match status" value="1"/>
</dbReference>
<comment type="caution">
    <text evidence="9">The sequence shown here is derived from an EMBL/GenBank/DDBJ whole genome shotgun (WGS) entry which is preliminary data.</text>
</comment>
<reference evidence="9" key="1">
    <citation type="submission" date="2022-07" db="EMBL/GenBank/DDBJ databases">
        <title>Phylogenomic reconstructions and comparative analyses of Kickxellomycotina fungi.</title>
        <authorList>
            <person name="Reynolds N.K."/>
            <person name="Stajich J.E."/>
            <person name="Barry K."/>
            <person name="Grigoriev I.V."/>
            <person name="Crous P."/>
            <person name="Smith M.E."/>
        </authorList>
    </citation>
    <scope>NUCLEOTIDE SEQUENCE</scope>
    <source>
        <strain evidence="9">IMI 214461</strain>
    </source>
</reference>
<dbReference type="Proteomes" id="UP001150907">
    <property type="component" value="Unassembled WGS sequence"/>
</dbReference>
<dbReference type="InterPro" id="IPR020904">
    <property type="entry name" value="Sc_DH/Rdtase_CS"/>
</dbReference>
<keyword evidence="6" id="KW-0496">Mitochondrion</keyword>
<keyword evidence="5" id="KW-0560">Oxidoreductase</keyword>
<keyword evidence="4" id="KW-0521">NADP</keyword>
<sequence length="283" mass="30229">MRPLSGKTVFITGGTRGIGRAIAIKCAKNGAQVVVAARNAATSTVVAEILAIGGQAIAVPCDIQHEEQAAAAVEAAVERFGGIDVVVNNASTLVLRPTADITMNEYDLMAAINTRGSFAAVKYALPYLRNSANGHILTLCPKPQLDSKWFTRNTAYAVSKFSMGLMAFGLAAEQKPYRVASNALWPYSTIATDGLAECGSVEFQSRPRKPEILADAAFWIITQDSTAFTGNFCIDETVLREAGTRDFEQYNVVAGTAPSDLSQDHLVAADQLARLAELRQLAE</sequence>
<dbReference type="GO" id="GO:0016491">
    <property type="term" value="F:oxidoreductase activity"/>
    <property type="evidence" value="ECO:0007669"/>
    <property type="project" value="UniProtKB-KW"/>
</dbReference>
<proteinExistence type="inferred from homology"/>
<dbReference type="OrthoDB" id="5327538at2759"/>
<gene>
    <name evidence="9" type="ORF">H4R26_003912</name>
</gene>
<dbReference type="GO" id="GO:0005777">
    <property type="term" value="C:peroxisome"/>
    <property type="evidence" value="ECO:0007669"/>
    <property type="project" value="UniProtKB-SubCell"/>
</dbReference>
<evidence type="ECO:0000256" key="3">
    <source>
        <dbReference type="ARBA" id="ARBA00006484"/>
    </source>
</evidence>
<keyword evidence="10" id="KW-1185">Reference proteome</keyword>
<dbReference type="NCBIfam" id="NF006133">
    <property type="entry name" value="PRK08278.1"/>
    <property type="match status" value="1"/>
</dbReference>
<name>A0A9W8BFW5_9FUNG</name>
<dbReference type="EMBL" id="JANBQF010000359">
    <property type="protein sequence ID" value="KAJ2001850.1"/>
    <property type="molecule type" value="Genomic_DNA"/>
</dbReference>
<evidence type="ECO:0000256" key="2">
    <source>
        <dbReference type="ARBA" id="ARBA00004275"/>
    </source>
</evidence>
<comment type="subcellular location">
    <subcellularLocation>
        <location evidence="1">Mitochondrion</location>
    </subcellularLocation>
    <subcellularLocation>
        <location evidence="2">Peroxisome</location>
    </subcellularLocation>
</comment>
<evidence type="ECO:0000256" key="6">
    <source>
        <dbReference type="ARBA" id="ARBA00023128"/>
    </source>
</evidence>
<keyword evidence="7" id="KW-0576">Peroxisome</keyword>
<dbReference type="Pfam" id="PF00106">
    <property type="entry name" value="adh_short"/>
    <property type="match status" value="1"/>
</dbReference>
<evidence type="ECO:0000256" key="4">
    <source>
        <dbReference type="ARBA" id="ARBA00022857"/>
    </source>
</evidence>
<dbReference type="InterPro" id="IPR051935">
    <property type="entry name" value="HSDL2"/>
</dbReference>
<evidence type="ECO:0000256" key="1">
    <source>
        <dbReference type="ARBA" id="ARBA00004173"/>
    </source>
</evidence>
<evidence type="ECO:0000313" key="10">
    <source>
        <dbReference type="Proteomes" id="UP001150907"/>
    </source>
</evidence>
<dbReference type="Gene3D" id="3.40.50.720">
    <property type="entry name" value="NAD(P)-binding Rossmann-like Domain"/>
    <property type="match status" value="1"/>
</dbReference>
<dbReference type="PRINTS" id="PR00081">
    <property type="entry name" value="GDHRDH"/>
</dbReference>
<dbReference type="InterPro" id="IPR002347">
    <property type="entry name" value="SDR_fam"/>
</dbReference>
<dbReference type="PANTHER" id="PTHR42808">
    <property type="entry name" value="HYDROXYSTEROID DEHYDROGENASE-LIKE PROTEIN 2"/>
    <property type="match status" value="1"/>
</dbReference>